<feature type="compositionally biased region" description="Polar residues" evidence="4">
    <location>
        <begin position="479"/>
        <end position="509"/>
    </location>
</feature>
<dbReference type="SUPFAM" id="SSF54928">
    <property type="entry name" value="RNA-binding domain, RBD"/>
    <property type="match status" value="1"/>
</dbReference>
<dbReference type="InterPro" id="IPR041591">
    <property type="entry name" value="OCRE"/>
</dbReference>
<dbReference type="InterPro" id="IPR035979">
    <property type="entry name" value="RBD_domain_sf"/>
</dbReference>
<feature type="compositionally biased region" description="Low complexity" evidence="4">
    <location>
        <begin position="242"/>
        <end position="253"/>
    </location>
</feature>
<dbReference type="Proteomes" id="UP001201812">
    <property type="component" value="Unassembled WGS sequence"/>
</dbReference>
<dbReference type="PANTHER" id="PTHR13948:SF3">
    <property type="entry name" value="FI21118P1"/>
    <property type="match status" value="1"/>
</dbReference>
<keyword evidence="3" id="KW-0175">Coiled coil</keyword>
<evidence type="ECO:0000313" key="6">
    <source>
        <dbReference type="EMBL" id="KAI1704125.1"/>
    </source>
</evidence>
<feature type="domain" description="CCHC-type" evidence="5">
    <location>
        <begin position="815"/>
        <end position="831"/>
    </location>
</feature>
<evidence type="ECO:0000256" key="2">
    <source>
        <dbReference type="ARBA" id="ARBA00023242"/>
    </source>
</evidence>
<accession>A0AAD4MWT0</accession>
<comment type="subcellular location">
    <subcellularLocation>
        <location evidence="1">Nucleus</location>
    </subcellularLocation>
</comment>
<name>A0AAD4MWT0_9BILA</name>
<dbReference type="GO" id="GO:0003723">
    <property type="term" value="F:RNA binding"/>
    <property type="evidence" value="ECO:0007669"/>
    <property type="project" value="TreeGrafter"/>
</dbReference>
<feature type="compositionally biased region" description="Basic and acidic residues" evidence="4">
    <location>
        <begin position="323"/>
        <end position="373"/>
    </location>
</feature>
<evidence type="ECO:0000256" key="1">
    <source>
        <dbReference type="ARBA" id="ARBA00004123"/>
    </source>
</evidence>
<feature type="region of interest" description="Disordered" evidence="4">
    <location>
        <begin position="477"/>
        <end position="525"/>
    </location>
</feature>
<dbReference type="GO" id="GO:0008270">
    <property type="term" value="F:zinc ion binding"/>
    <property type="evidence" value="ECO:0007669"/>
    <property type="project" value="InterPro"/>
</dbReference>
<keyword evidence="2" id="KW-0539">Nucleus</keyword>
<dbReference type="CDD" id="cd16162">
    <property type="entry name" value="OCRE_RBM5_like"/>
    <property type="match status" value="1"/>
</dbReference>
<feature type="coiled-coil region" evidence="3">
    <location>
        <begin position="641"/>
        <end position="680"/>
    </location>
</feature>
<protein>
    <submittedName>
        <fullName evidence="6">RNA-binding protein 5</fullName>
    </submittedName>
</protein>
<dbReference type="Pfam" id="PF17780">
    <property type="entry name" value="OCRE"/>
    <property type="match status" value="1"/>
</dbReference>
<organism evidence="6 7">
    <name type="scientific">Ditylenchus destructor</name>
    <dbReference type="NCBI Taxonomy" id="166010"/>
    <lineage>
        <taxon>Eukaryota</taxon>
        <taxon>Metazoa</taxon>
        <taxon>Ecdysozoa</taxon>
        <taxon>Nematoda</taxon>
        <taxon>Chromadorea</taxon>
        <taxon>Rhabditida</taxon>
        <taxon>Tylenchina</taxon>
        <taxon>Tylenchomorpha</taxon>
        <taxon>Sphaerularioidea</taxon>
        <taxon>Anguinidae</taxon>
        <taxon>Anguininae</taxon>
        <taxon>Ditylenchus</taxon>
    </lineage>
</organism>
<dbReference type="Gene3D" id="3.30.70.330">
    <property type="match status" value="1"/>
</dbReference>
<feature type="region of interest" description="Disordered" evidence="4">
    <location>
        <begin position="233"/>
        <end position="254"/>
    </location>
</feature>
<keyword evidence="7" id="KW-1185">Reference proteome</keyword>
<dbReference type="PANTHER" id="PTHR13948">
    <property type="entry name" value="RNA-BINDING PROTEIN"/>
    <property type="match status" value="1"/>
</dbReference>
<evidence type="ECO:0000259" key="5">
    <source>
        <dbReference type="SMART" id="SM00343"/>
    </source>
</evidence>
<dbReference type="InterPro" id="IPR012677">
    <property type="entry name" value="Nucleotide-bd_a/b_plait_sf"/>
</dbReference>
<dbReference type="GO" id="GO:0005634">
    <property type="term" value="C:nucleus"/>
    <property type="evidence" value="ECO:0007669"/>
    <property type="project" value="UniProtKB-SubCell"/>
</dbReference>
<feature type="compositionally biased region" description="Basic and acidic residues" evidence="4">
    <location>
        <begin position="293"/>
        <end position="302"/>
    </location>
</feature>
<evidence type="ECO:0000256" key="4">
    <source>
        <dbReference type="SAM" id="MobiDB-lite"/>
    </source>
</evidence>
<feature type="compositionally biased region" description="Basic and acidic residues" evidence="4">
    <location>
        <begin position="382"/>
        <end position="401"/>
    </location>
</feature>
<feature type="region of interest" description="Disordered" evidence="4">
    <location>
        <begin position="288"/>
        <end position="420"/>
    </location>
</feature>
<evidence type="ECO:0000256" key="3">
    <source>
        <dbReference type="SAM" id="Coils"/>
    </source>
</evidence>
<evidence type="ECO:0000313" key="7">
    <source>
        <dbReference type="Proteomes" id="UP001201812"/>
    </source>
</evidence>
<sequence length="983" mass="111125">MRFFGEALLVRELPASATEESIRLAIVQYTGLIVQRLQLASSKSYALAQMKSVEEACSVLSVFNKTVPYVDNCAVIVTFSRQSLNQILIMDNVNLLKSQSGITSVHIHEDPINSAAQLAQTAIQMVQMGRQNPMSNIPHHEASNPTPQSISTPFGYLQAYPTPNPKTFQLEPQSGYNYDVDTGFYYDPKTEYYYNPKTNQWMFWCSKYSTFISCEGGDIELKKRLQEEEKDEQKIRNSAVISAPPSLSANASLDTESSAIRDALKAALEQNQKLMEALKNQTDSAKSFILHPDLPKPSEDLPMHSCDPFNVHELTNHETLSNSRDHSMRSRDELPHESKSRQDIRSSKNLDHVKEKESDRRRHHSRESEDRHRRDISKRSHYVRDQASRSDQRESPDRMEIGYDTDENPIIGHSSWRNPTQNKYEAMSGIQRNENQRQTTNTLVSNTPDHLQKPNSYIDRFMDQSQISFNSRFPPPGTSTPNAQQMMTPSPFNTTHQLGPPTSQMTCRPNDSRPGLPQPGTSTPNVQQMMTPSPFSTTPHQMGPAIPPMLPMYPSMPLGTPWNNSAMPGPSSSAPGPWNTSNYAFGPPHFASAPLPPRFQVPCGVPQPFPGFPAPINPIAAQQKKKSRFEPTKNMKRRLGRAKLENEVKQRKKEIEAQKKEKEQKKMQLIQKEQEELKALNICFNCGGRNHQQFSCQRKPIGEQELQVILACARERLVREKKMISELKKQLGHINKYCRGDQVDSSIVKMVRNAVNKFSKIFFFHLQEDNLVDLSKNFARFEVMDSIESTTVDPVSIQLQDLCPDGIVRQRDLTLCSKCGGLGHSKTNCNQQKVPRELYEKMLQLVTAYRALVKEGKGRYKLKGIVNPRPRKAPEVVTLDDEEDDMGEAEELTDDEANGSADLVLTEVVEDESDTNDIVYVEHDENGVENEVNQDDEVVQAIVNLILDEIDGVEETVVPTSKNVELPFQDANKDDDSDIIIIS</sequence>
<dbReference type="SMART" id="SM00343">
    <property type="entry name" value="ZnF_C2HC"/>
    <property type="match status" value="2"/>
</dbReference>
<comment type="caution">
    <text evidence="6">The sequence shown here is derived from an EMBL/GenBank/DDBJ whole genome shotgun (WGS) entry which is preliminary data.</text>
</comment>
<reference evidence="6" key="1">
    <citation type="submission" date="2022-01" db="EMBL/GenBank/DDBJ databases">
        <title>Genome Sequence Resource for Two Populations of Ditylenchus destructor, the Migratory Endoparasitic Phytonematode.</title>
        <authorList>
            <person name="Zhang H."/>
            <person name="Lin R."/>
            <person name="Xie B."/>
        </authorList>
    </citation>
    <scope>NUCLEOTIDE SEQUENCE</scope>
    <source>
        <strain evidence="6">BazhouSP</strain>
    </source>
</reference>
<proteinExistence type="predicted"/>
<dbReference type="EMBL" id="JAKKPZ010000072">
    <property type="protein sequence ID" value="KAI1704125.1"/>
    <property type="molecule type" value="Genomic_DNA"/>
</dbReference>
<dbReference type="InterPro" id="IPR001878">
    <property type="entry name" value="Znf_CCHC"/>
</dbReference>
<feature type="domain" description="CCHC-type" evidence="5">
    <location>
        <begin position="682"/>
        <end position="698"/>
    </location>
</feature>
<dbReference type="AlphaFoldDB" id="A0AAD4MWT0"/>
<gene>
    <name evidence="6" type="ORF">DdX_14489</name>
</gene>
<dbReference type="GO" id="GO:0000398">
    <property type="term" value="P:mRNA splicing, via spliceosome"/>
    <property type="evidence" value="ECO:0007669"/>
    <property type="project" value="TreeGrafter"/>
</dbReference>